<sequence>MDKLIQLLGANNRIANECSEAMPLVRDPEVIKGFDFLTRLDVLAEKYQFAPRDIILLLDPGFEGQVDPGATPNSAPKSPKTRKSRPMKSYHNPHTGEVVQTRGANHKLLKQWKAVHGAAEVEKWRR</sequence>
<dbReference type="Pfam" id="PF22055">
    <property type="entry name" value="MvaT_DBD"/>
    <property type="match status" value="1"/>
</dbReference>
<protein>
    <submittedName>
        <fullName evidence="3">H-NS histone</fullName>
    </submittedName>
</protein>
<name>A0A1Y3KA08_PSEPU</name>
<organism evidence="3 4">
    <name type="scientific">Pseudomonas putida</name>
    <name type="common">Arthrobacter siderocapsulatus</name>
    <dbReference type="NCBI Taxonomy" id="303"/>
    <lineage>
        <taxon>Bacteria</taxon>
        <taxon>Pseudomonadati</taxon>
        <taxon>Pseudomonadota</taxon>
        <taxon>Gammaproteobacteria</taxon>
        <taxon>Pseudomonadales</taxon>
        <taxon>Pseudomonadaceae</taxon>
        <taxon>Pseudomonas</taxon>
    </lineage>
</organism>
<feature type="domain" description="MvaT DNA-binding" evidence="2">
    <location>
        <begin position="88"/>
        <end position="124"/>
    </location>
</feature>
<dbReference type="Proteomes" id="UP000196082">
    <property type="component" value="Unassembled WGS sequence"/>
</dbReference>
<gene>
    <name evidence="3" type="ORF">B8W72_29865</name>
</gene>
<evidence type="ECO:0000313" key="4">
    <source>
        <dbReference type="Proteomes" id="UP000196082"/>
    </source>
</evidence>
<evidence type="ECO:0000313" key="3">
    <source>
        <dbReference type="EMBL" id="OUM22658.1"/>
    </source>
</evidence>
<dbReference type="InterPro" id="IPR035616">
    <property type="entry name" value="MvaT_DBD"/>
</dbReference>
<dbReference type="CDD" id="cd16170">
    <property type="entry name" value="MvaT_DBD"/>
    <property type="match status" value="1"/>
</dbReference>
<dbReference type="AlphaFoldDB" id="A0A1Y3KA08"/>
<feature type="compositionally biased region" description="Basic residues" evidence="1">
    <location>
        <begin position="79"/>
        <end position="88"/>
    </location>
</feature>
<accession>A0A1Y3KA08</accession>
<dbReference type="NCBIfam" id="NF041859">
    <property type="entry name" value="silencer_MvaTU"/>
    <property type="match status" value="1"/>
</dbReference>
<dbReference type="RefSeq" id="WP_086979333.1">
    <property type="nucleotide sequence ID" value="NZ_NFSB01000091.1"/>
</dbReference>
<dbReference type="EMBL" id="NFSB01000091">
    <property type="protein sequence ID" value="OUM22658.1"/>
    <property type="molecule type" value="Genomic_DNA"/>
</dbReference>
<evidence type="ECO:0000256" key="1">
    <source>
        <dbReference type="SAM" id="MobiDB-lite"/>
    </source>
</evidence>
<evidence type="ECO:0000259" key="2">
    <source>
        <dbReference type="Pfam" id="PF22055"/>
    </source>
</evidence>
<feature type="region of interest" description="Disordered" evidence="1">
    <location>
        <begin position="65"/>
        <end position="101"/>
    </location>
</feature>
<reference evidence="3 4" key="1">
    <citation type="submission" date="2017-05" db="EMBL/GenBank/DDBJ databases">
        <title>Whole genome sequence of Pseudomonas putida isolate 1312 commercialized as a biostimulant.</title>
        <authorList>
            <person name="Crovadore J."/>
            <person name="Blanc P."/>
            <person name="Chablais R."/>
            <person name="Cochard B."/>
            <person name="Grizard D."/>
            <person name="Lefort F."/>
        </authorList>
    </citation>
    <scope>NUCLEOTIDE SEQUENCE [LARGE SCALE GENOMIC DNA]</scope>
    <source>
        <strain evidence="3 4">1312</strain>
    </source>
</reference>
<proteinExistence type="predicted"/>
<comment type="caution">
    <text evidence="3">The sequence shown here is derived from an EMBL/GenBank/DDBJ whole genome shotgun (WGS) entry which is preliminary data.</text>
</comment>